<keyword evidence="9" id="KW-1185">Reference proteome</keyword>
<evidence type="ECO:0000256" key="7">
    <source>
        <dbReference type="SAM" id="MobiDB-lite"/>
    </source>
</evidence>
<dbReference type="Proteomes" id="UP001626537">
    <property type="component" value="Chromosome"/>
</dbReference>
<reference evidence="8 9" key="1">
    <citation type="submission" date="2023-10" db="EMBL/GenBank/DDBJ databases">
        <title>Two novel species belonging to the OM43/NOR5 clade.</title>
        <authorList>
            <person name="Park M."/>
        </authorList>
    </citation>
    <scope>NUCLEOTIDE SEQUENCE [LARGE SCALE GENOMIC DNA]</scope>
    <source>
        <strain evidence="8 9">IMCC43200</strain>
    </source>
</reference>
<dbReference type="SUPFAM" id="SSF53335">
    <property type="entry name" value="S-adenosyl-L-methionine-dependent methyltransferases"/>
    <property type="match status" value="1"/>
</dbReference>
<dbReference type="InterPro" id="IPR010280">
    <property type="entry name" value="U5_MeTrfase_fam"/>
</dbReference>
<feature type="binding site" evidence="5">
    <location>
        <position position="337"/>
    </location>
    <ligand>
        <name>S-adenosyl-L-methionine</name>
        <dbReference type="ChEBI" id="CHEBI:59789"/>
    </ligand>
</feature>
<accession>A0ABZ0I1H2</accession>
<feature type="active site" description="Nucleophile" evidence="5">
    <location>
        <position position="364"/>
    </location>
</feature>
<keyword evidence="1 5" id="KW-0489">Methyltransferase</keyword>
<sequence>MPLFKKSLRASPKGTKGPKGPKKHDTGLRPGHRFEGEVRDLSSDGQGVVAHPDGRVFFVPGVWRDERGLFEVTSLKGRMGFARVISLSEESAQRRTPPCPHHGFSNDSCGGCPWLFMDYQEQLQSKQQQLLRMLQPLNTALAISPVWASPEELGYRNRAQLKSDGKRLGYVAGNSRDIAQISDCLVLNTKNRKTLADLRAQLPNPSWKPGRGKHWTTLDIDDDINASQVAVNDRRPFRQGNSAQNQRMREWLLSQLHNMSARSPVVELFAGSGNFTEVLVDAGCESVCAVDSFRQAIDGLQARLLPGVTGICSNLERDGSASDIEAQLSTAKLLLLDPPREGLKNIGDYLTLAPQLRTIIYISCNLATLSRDLQTAMQHKFQLQEVQPLDLFPQTPQIEVLTVLSR</sequence>
<dbReference type="EMBL" id="CP136864">
    <property type="protein sequence ID" value="WOJ93343.1"/>
    <property type="molecule type" value="Genomic_DNA"/>
</dbReference>
<evidence type="ECO:0000256" key="3">
    <source>
        <dbReference type="ARBA" id="ARBA00022691"/>
    </source>
</evidence>
<proteinExistence type="inferred from homology"/>
<keyword evidence="4" id="KW-0411">Iron-sulfur</keyword>
<dbReference type="PANTHER" id="PTHR11061">
    <property type="entry name" value="RNA M5U METHYLTRANSFERASE"/>
    <property type="match status" value="1"/>
</dbReference>
<keyword evidence="2 5" id="KW-0808">Transferase</keyword>
<dbReference type="GO" id="GO:0032259">
    <property type="term" value="P:methylation"/>
    <property type="evidence" value="ECO:0007669"/>
    <property type="project" value="UniProtKB-KW"/>
</dbReference>
<evidence type="ECO:0000256" key="1">
    <source>
        <dbReference type="ARBA" id="ARBA00022603"/>
    </source>
</evidence>
<dbReference type="RefSeq" id="WP_407347992.1">
    <property type="nucleotide sequence ID" value="NZ_CP136864.1"/>
</dbReference>
<name>A0ABZ0I1H2_9GAMM</name>
<feature type="region of interest" description="Disordered" evidence="7">
    <location>
        <begin position="1"/>
        <end position="33"/>
    </location>
</feature>
<evidence type="ECO:0000256" key="4">
    <source>
        <dbReference type="ARBA" id="ARBA00023014"/>
    </source>
</evidence>
<feature type="binding site" evidence="5">
    <location>
        <position position="269"/>
    </location>
    <ligand>
        <name>S-adenosyl-L-methionine</name>
        <dbReference type="ChEBI" id="CHEBI:59789"/>
    </ligand>
</feature>
<dbReference type="CDD" id="cd02440">
    <property type="entry name" value="AdoMet_MTases"/>
    <property type="match status" value="1"/>
</dbReference>
<dbReference type="Gene3D" id="3.40.50.150">
    <property type="entry name" value="Vaccinia Virus protein VP39"/>
    <property type="match status" value="2"/>
</dbReference>
<evidence type="ECO:0000313" key="8">
    <source>
        <dbReference type="EMBL" id="WOJ93343.1"/>
    </source>
</evidence>
<feature type="active site" evidence="6">
    <location>
        <position position="364"/>
    </location>
</feature>
<evidence type="ECO:0000256" key="5">
    <source>
        <dbReference type="PROSITE-ProRule" id="PRU01024"/>
    </source>
</evidence>
<dbReference type="PROSITE" id="PS51687">
    <property type="entry name" value="SAM_MT_RNA_M5U"/>
    <property type="match status" value="1"/>
</dbReference>
<protein>
    <submittedName>
        <fullName evidence="8">Class I SAM-dependent RNA methyltransferase</fullName>
    </submittedName>
</protein>
<dbReference type="InterPro" id="IPR012340">
    <property type="entry name" value="NA-bd_OB-fold"/>
</dbReference>
<dbReference type="SUPFAM" id="SSF50249">
    <property type="entry name" value="Nucleic acid-binding proteins"/>
    <property type="match status" value="1"/>
</dbReference>
<evidence type="ECO:0000313" key="9">
    <source>
        <dbReference type="Proteomes" id="UP001626537"/>
    </source>
</evidence>
<dbReference type="InterPro" id="IPR029063">
    <property type="entry name" value="SAM-dependent_MTases_sf"/>
</dbReference>
<comment type="similarity">
    <text evidence="5">Belongs to the class I-like SAM-binding methyltransferase superfamily. RNA M5U methyltransferase family.</text>
</comment>
<gene>
    <name evidence="8" type="ORF">R0135_16390</name>
</gene>
<feature type="binding site" evidence="5">
    <location>
        <position position="291"/>
    </location>
    <ligand>
        <name>S-adenosyl-L-methionine</name>
        <dbReference type="ChEBI" id="CHEBI:59789"/>
    </ligand>
</feature>
<feature type="binding site" evidence="5">
    <location>
        <position position="239"/>
    </location>
    <ligand>
        <name>S-adenosyl-L-methionine</name>
        <dbReference type="ChEBI" id="CHEBI:59789"/>
    </ligand>
</feature>
<dbReference type="GO" id="GO:0008168">
    <property type="term" value="F:methyltransferase activity"/>
    <property type="evidence" value="ECO:0007669"/>
    <property type="project" value="UniProtKB-KW"/>
</dbReference>
<evidence type="ECO:0000256" key="6">
    <source>
        <dbReference type="PROSITE-ProRule" id="PRU10015"/>
    </source>
</evidence>
<dbReference type="Pfam" id="PF05958">
    <property type="entry name" value="tRNA_U5-meth_tr"/>
    <property type="match status" value="1"/>
</dbReference>
<evidence type="ECO:0000256" key="2">
    <source>
        <dbReference type="ARBA" id="ARBA00022679"/>
    </source>
</evidence>
<keyword evidence="4" id="KW-0479">Metal-binding</keyword>
<keyword evidence="4" id="KW-0408">Iron</keyword>
<dbReference type="PANTHER" id="PTHR11061:SF30">
    <property type="entry name" value="TRNA (URACIL(54)-C(5))-METHYLTRANSFERASE"/>
    <property type="match status" value="1"/>
</dbReference>
<dbReference type="InterPro" id="IPR030390">
    <property type="entry name" value="MeTrfase_TrmA_AS"/>
</dbReference>
<feature type="compositionally biased region" description="Basic and acidic residues" evidence="7">
    <location>
        <begin position="23"/>
        <end position="33"/>
    </location>
</feature>
<organism evidence="8 9">
    <name type="scientific">Congregibacter variabilis</name>
    <dbReference type="NCBI Taxonomy" id="3081200"/>
    <lineage>
        <taxon>Bacteria</taxon>
        <taxon>Pseudomonadati</taxon>
        <taxon>Pseudomonadota</taxon>
        <taxon>Gammaproteobacteria</taxon>
        <taxon>Cellvibrionales</taxon>
        <taxon>Halieaceae</taxon>
        <taxon>Congregibacter</taxon>
    </lineage>
</organism>
<keyword evidence="3 5" id="KW-0949">S-adenosyl-L-methionine</keyword>
<dbReference type="PROSITE" id="PS01230">
    <property type="entry name" value="TRMA_1"/>
    <property type="match status" value="1"/>
</dbReference>
<dbReference type="Gene3D" id="2.40.50.140">
    <property type="entry name" value="Nucleic acid-binding proteins"/>
    <property type="match status" value="1"/>
</dbReference>